<accession>X0V4P4</accession>
<evidence type="ECO:0000313" key="1">
    <source>
        <dbReference type="EMBL" id="GAG13149.1"/>
    </source>
</evidence>
<name>X0V4P4_9ZZZZ</name>
<feature type="non-terminal residue" evidence="1">
    <location>
        <position position="81"/>
    </location>
</feature>
<dbReference type="SUPFAM" id="SSF53335">
    <property type="entry name" value="S-adenosyl-L-methionine-dependent methyltransferases"/>
    <property type="match status" value="1"/>
</dbReference>
<proteinExistence type="predicted"/>
<sequence>MDINRNNHEQLVGNFYDSYWPTIAWWKNSDETLSIHYGLYEKHIQTRTEAMYNMNNYVAKLLGLKKNKKMKILDAGCGVGG</sequence>
<protein>
    <recommendedName>
        <fullName evidence="2">Methyltransferase type 11 domain-containing protein</fullName>
    </recommendedName>
</protein>
<evidence type="ECO:0008006" key="2">
    <source>
        <dbReference type="Google" id="ProtNLM"/>
    </source>
</evidence>
<organism evidence="1">
    <name type="scientific">marine sediment metagenome</name>
    <dbReference type="NCBI Taxonomy" id="412755"/>
    <lineage>
        <taxon>unclassified sequences</taxon>
        <taxon>metagenomes</taxon>
        <taxon>ecological metagenomes</taxon>
    </lineage>
</organism>
<dbReference type="InterPro" id="IPR029063">
    <property type="entry name" value="SAM-dependent_MTases_sf"/>
</dbReference>
<comment type="caution">
    <text evidence="1">The sequence shown here is derived from an EMBL/GenBank/DDBJ whole genome shotgun (WGS) entry which is preliminary data.</text>
</comment>
<reference evidence="1" key="1">
    <citation type="journal article" date="2014" name="Front. Microbiol.">
        <title>High frequency of phylogenetically diverse reductive dehalogenase-homologous genes in deep subseafloor sedimentary metagenomes.</title>
        <authorList>
            <person name="Kawai M."/>
            <person name="Futagami T."/>
            <person name="Toyoda A."/>
            <person name="Takaki Y."/>
            <person name="Nishi S."/>
            <person name="Hori S."/>
            <person name="Arai W."/>
            <person name="Tsubouchi T."/>
            <person name="Morono Y."/>
            <person name="Uchiyama I."/>
            <person name="Ito T."/>
            <person name="Fujiyama A."/>
            <person name="Inagaki F."/>
            <person name="Takami H."/>
        </authorList>
    </citation>
    <scope>NUCLEOTIDE SEQUENCE</scope>
    <source>
        <strain evidence="1">Expedition CK06-06</strain>
    </source>
</reference>
<dbReference type="Gene3D" id="3.40.50.150">
    <property type="entry name" value="Vaccinia Virus protein VP39"/>
    <property type="match status" value="1"/>
</dbReference>
<dbReference type="EMBL" id="BARS01020996">
    <property type="protein sequence ID" value="GAG13149.1"/>
    <property type="molecule type" value="Genomic_DNA"/>
</dbReference>
<dbReference type="AlphaFoldDB" id="X0V4P4"/>
<gene>
    <name evidence="1" type="ORF">S01H1_33790</name>
</gene>